<sequence>MNVRPARLAATLALALAIALLAGPAGADETEPTPTPTPSPSPTTAPEVPSITPGSAATITGTPRFRRTLTASPGRWKASGLTFSYRWYRDGKPITGKGSTKRTRELTHLDVGKRLSVRVTASKAGHRPATGLMSQRTGTVRHLRDPRRTVTYSVVNDGSRLDMASVRRQVAAIYADARGWRKGAVKFRQVSRGGDFTVVLAKAERVPRYSSVCSAKWSCRVGRHVIINESRWRSSTRAWRKAGKSVASYRHMVVNHETGHWLGFGHQDCSGRGRAAPVMQQQSKDLQGCRANPFPLDSEARRLVR</sequence>
<feature type="chain" id="PRO_5046259594" description="DUF3152 domain-containing protein" evidence="2">
    <location>
        <begin position="28"/>
        <end position="305"/>
    </location>
</feature>
<feature type="domain" description="DUF3152" evidence="3">
    <location>
        <begin position="151"/>
        <end position="287"/>
    </location>
</feature>
<feature type="signal peptide" evidence="2">
    <location>
        <begin position="1"/>
        <end position="27"/>
    </location>
</feature>
<evidence type="ECO:0000313" key="5">
    <source>
        <dbReference type="Proteomes" id="UP001501480"/>
    </source>
</evidence>
<gene>
    <name evidence="4" type="ORF">GCM10009821_15620</name>
</gene>
<dbReference type="InterPro" id="IPR024079">
    <property type="entry name" value="MetalloPept_cat_dom_sf"/>
</dbReference>
<evidence type="ECO:0000259" key="3">
    <source>
        <dbReference type="Pfam" id="PF11350"/>
    </source>
</evidence>
<feature type="compositionally biased region" description="Pro residues" evidence="1">
    <location>
        <begin position="33"/>
        <end position="43"/>
    </location>
</feature>
<dbReference type="Proteomes" id="UP001501480">
    <property type="component" value="Unassembled WGS sequence"/>
</dbReference>
<accession>A0ABN2VYW1</accession>
<dbReference type="EMBL" id="BAAAPY010000004">
    <property type="protein sequence ID" value="GAA2076968.1"/>
    <property type="molecule type" value="Genomic_DNA"/>
</dbReference>
<feature type="compositionally biased region" description="Polar residues" evidence="1">
    <location>
        <begin position="52"/>
        <end position="61"/>
    </location>
</feature>
<dbReference type="Pfam" id="PF11350">
    <property type="entry name" value="DUF3152"/>
    <property type="match status" value="1"/>
</dbReference>
<keyword evidence="2" id="KW-0732">Signal</keyword>
<name>A0ABN2VYW1_9ACTN</name>
<dbReference type="RefSeq" id="WP_344326647.1">
    <property type="nucleotide sequence ID" value="NZ_BAAAPY010000004.1"/>
</dbReference>
<dbReference type="Gene3D" id="3.40.390.10">
    <property type="entry name" value="Collagenase (Catalytic Domain)"/>
    <property type="match status" value="1"/>
</dbReference>
<organism evidence="4 5">
    <name type="scientific">Aeromicrobium halocynthiae</name>
    <dbReference type="NCBI Taxonomy" id="560557"/>
    <lineage>
        <taxon>Bacteria</taxon>
        <taxon>Bacillati</taxon>
        <taxon>Actinomycetota</taxon>
        <taxon>Actinomycetes</taxon>
        <taxon>Propionibacteriales</taxon>
        <taxon>Nocardioidaceae</taxon>
        <taxon>Aeromicrobium</taxon>
    </lineage>
</organism>
<evidence type="ECO:0000256" key="1">
    <source>
        <dbReference type="SAM" id="MobiDB-lite"/>
    </source>
</evidence>
<comment type="caution">
    <text evidence="4">The sequence shown here is derived from an EMBL/GenBank/DDBJ whole genome shotgun (WGS) entry which is preliminary data.</text>
</comment>
<evidence type="ECO:0000256" key="2">
    <source>
        <dbReference type="SAM" id="SignalP"/>
    </source>
</evidence>
<feature type="region of interest" description="Disordered" evidence="1">
    <location>
        <begin position="122"/>
        <end position="141"/>
    </location>
</feature>
<dbReference type="InterPro" id="IPR022603">
    <property type="entry name" value="DUF3152"/>
</dbReference>
<evidence type="ECO:0000313" key="4">
    <source>
        <dbReference type="EMBL" id="GAA2076968.1"/>
    </source>
</evidence>
<dbReference type="Gene3D" id="2.60.40.2700">
    <property type="match status" value="1"/>
</dbReference>
<reference evidence="4 5" key="1">
    <citation type="journal article" date="2019" name="Int. J. Syst. Evol. Microbiol.">
        <title>The Global Catalogue of Microorganisms (GCM) 10K type strain sequencing project: providing services to taxonomists for standard genome sequencing and annotation.</title>
        <authorList>
            <consortium name="The Broad Institute Genomics Platform"/>
            <consortium name="The Broad Institute Genome Sequencing Center for Infectious Disease"/>
            <person name="Wu L."/>
            <person name="Ma J."/>
        </authorList>
    </citation>
    <scope>NUCLEOTIDE SEQUENCE [LARGE SCALE GENOMIC DNA]</scope>
    <source>
        <strain evidence="4 5">JCM 15749</strain>
    </source>
</reference>
<keyword evidence="5" id="KW-1185">Reference proteome</keyword>
<protein>
    <recommendedName>
        <fullName evidence="3">DUF3152 domain-containing protein</fullName>
    </recommendedName>
</protein>
<feature type="region of interest" description="Disordered" evidence="1">
    <location>
        <begin position="25"/>
        <end position="71"/>
    </location>
</feature>
<proteinExistence type="predicted"/>
<dbReference type="SUPFAM" id="SSF55486">
    <property type="entry name" value="Metalloproteases ('zincins'), catalytic domain"/>
    <property type="match status" value="1"/>
</dbReference>